<keyword evidence="2" id="KW-1185">Reference proteome</keyword>
<proteinExistence type="predicted"/>
<reference evidence="1 2" key="1">
    <citation type="journal article" date="2012" name="J. Bacteriol.">
        <title>Complete genome sequence of a thermophilic methanogen, Methanocella conradii HZ254, isolated from Chinese rice field soil.</title>
        <authorList>
            <person name="Lu Z."/>
            <person name="Lu Y."/>
        </authorList>
    </citation>
    <scope>NUCLEOTIDE SEQUENCE [LARGE SCALE GENOMIC DNA]</scope>
    <source>
        <strain evidence="2">DSM 24694 / JCM 17849 / CGMCC 1.5162 / HZ254</strain>
    </source>
</reference>
<sequence>MRHFIVLLLSSYMFKYPTMVIGPGTGAARGGLLFELPDKLADGYPKPCYYMPLEEQQGQYKVYDKVYGKAGDVQ</sequence>
<dbReference type="KEGG" id="mez:Mtc_1158"/>
<dbReference type="RefSeq" id="WP_014405752.1">
    <property type="nucleotide sequence ID" value="NC_017034.1"/>
</dbReference>
<gene>
    <name evidence="1" type="ordered locus">Mtc_1158</name>
</gene>
<dbReference type="HOGENOM" id="CLU_2678895_0_0_2"/>
<protein>
    <submittedName>
        <fullName evidence="1">Uncharacterized protein</fullName>
    </submittedName>
</protein>
<evidence type="ECO:0000313" key="1">
    <source>
        <dbReference type="EMBL" id="AFC99914.1"/>
    </source>
</evidence>
<dbReference type="Proteomes" id="UP000005233">
    <property type="component" value="Chromosome"/>
</dbReference>
<dbReference type="GeneID" id="11971285"/>
<organism evidence="1 2">
    <name type="scientific">Methanocella conradii (strain DSM 24694 / JCM 17849 / CGMCC 1.5162 / HZ254)</name>
    <dbReference type="NCBI Taxonomy" id="1041930"/>
    <lineage>
        <taxon>Archaea</taxon>
        <taxon>Methanobacteriati</taxon>
        <taxon>Methanobacteriota</taxon>
        <taxon>Stenosarchaea group</taxon>
        <taxon>Methanomicrobia</taxon>
        <taxon>Methanocellales</taxon>
        <taxon>Methanocellaceae</taxon>
        <taxon>Methanocella</taxon>
    </lineage>
</organism>
<accession>H8I7S9</accession>
<dbReference type="STRING" id="1041930.Mtc_1158"/>
<name>H8I7S9_METCZ</name>
<dbReference type="eggNOG" id="arCOG12611">
    <property type="taxonomic scope" value="Archaea"/>
</dbReference>
<dbReference type="AlphaFoldDB" id="H8I7S9"/>
<dbReference type="OrthoDB" id="383977at2157"/>
<evidence type="ECO:0000313" key="2">
    <source>
        <dbReference type="Proteomes" id="UP000005233"/>
    </source>
</evidence>
<dbReference type="EMBL" id="CP003243">
    <property type="protein sequence ID" value="AFC99914.1"/>
    <property type="molecule type" value="Genomic_DNA"/>
</dbReference>